<dbReference type="OrthoDB" id="693069at2759"/>
<organism evidence="2 3">
    <name type="scientific">Panicum miliaceum</name>
    <name type="common">Proso millet</name>
    <name type="synonym">Broomcorn millet</name>
    <dbReference type="NCBI Taxonomy" id="4540"/>
    <lineage>
        <taxon>Eukaryota</taxon>
        <taxon>Viridiplantae</taxon>
        <taxon>Streptophyta</taxon>
        <taxon>Embryophyta</taxon>
        <taxon>Tracheophyta</taxon>
        <taxon>Spermatophyta</taxon>
        <taxon>Magnoliopsida</taxon>
        <taxon>Liliopsida</taxon>
        <taxon>Poales</taxon>
        <taxon>Poaceae</taxon>
        <taxon>PACMAD clade</taxon>
        <taxon>Panicoideae</taxon>
        <taxon>Panicodae</taxon>
        <taxon>Paniceae</taxon>
        <taxon>Panicinae</taxon>
        <taxon>Panicum</taxon>
        <taxon>Panicum sect. Panicum</taxon>
    </lineage>
</organism>
<dbReference type="AlphaFoldDB" id="A0A3L6T6U3"/>
<gene>
    <name evidence="2" type="ORF">C2845_PM03G05230</name>
</gene>
<dbReference type="Proteomes" id="UP000275267">
    <property type="component" value="Unassembled WGS sequence"/>
</dbReference>
<accession>A0A3L6T6U3</accession>
<protein>
    <submittedName>
        <fullName evidence="2">Uncharacterized protein</fullName>
    </submittedName>
</protein>
<sequence length="327" mass="36476">MGLLVDTSGDYVFFPEKLCARRILCFLKRRHLDDAAHQLERETAVFFDMSHLRWLATTARWDDLTAYVDPFLPSPTSFEATAFLHCIHIYSVLGMIAAGGKHADGIDRLHPLLDAAAAKADPHAANLHTFFHKVREHPPRDVRSWMKIWEAAAERLKDLALKCPELKGKLHLQVPKYAPKRWQINLSGVRSVPRAYKEKGNKPKSCDISCFYEQKRREINKRLSGFPSNGTSYSVISDMQIGPSVPEGFSSNGTSRSMISDMQIELAVPEAPEGDTTVVAGMLGGNGSLGHKAEVDASKFKKRKMSAMLETDKDASTRLKTGKEPLL</sequence>
<feature type="compositionally biased region" description="Basic and acidic residues" evidence="1">
    <location>
        <begin position="310"/>
        <end position="327"/>
    </location>
</feature>
<evidence type="ECO:0000313" key="3">
    <source>
        <dbReference type="Proteomes" id="UP000275267"/>
    </source>
</evidence>
<feature type="region of interest" description="Disordered" evidence="1">
    <location>
        <begin position="308"/>
        <end position="327"/>
    </location>
</feature>
<evidence type="ECO:0000313" key="2">
    <source>
        <dbReference type="EMBL" id="RLN34005.1"/>
    </source>
</evidence>
<dbReference type="PANTHER" id="PTHR36478">
    <property type="entry name" value="OS04G0614237 PROTEIN-RELATED"/>
    <property type="match status" value="1"/>
</dbReference>
<proteinExistence type="predicted"/>
<name>A0A3L6T6U3_PANMI</name>
<keyword evidence="3" id="KW-1185">Reference proteome</keyword>
<evidence type="ECO:0000256" key="1">
    <source>
        <dbReference type="SAM" id="MobiDB-lite"/>
    </source>
</evidence>
<dbReference type="EMBL" id="PQIB02000002">
    <property type="protein sequence ID" value="RLN34005.1"/>
    <property type="molecule type" value="Genomic_DNA"/>
</dbReference>
<dbReference type="PANTHER" id="PTHR36478:SF18">
    <property type="entry name" value="LISH DOMAIN-CONTAINING PROTEIN"/>
    <property type="match status" value="1"/>
</dbReference>
<reference evidence="3" key="1">
    <citation type="journal article" date="2019" name="Nat. Commun.">
        <title>The genome of broomcorn millet.</title>
        <authorList>
            <person name="Zou C."/>
            <person name="Miki D."/>
            <person name="Li D."/>
            <person name="Tang Q."/>
            <person name="Xiao L."/>
            <person name="Rajput S."/>
            <person name="Deng P."/>
            <person name="Jia W."/>
            <person name="Huang R."/>
            <person name="Zhang M."/>
            <person name="Sun Y."/>
            <person name="Hu J."/>
            <person name="Fu X."/>
            <person name="Schnable P.S."/>
            <person name="Li F."/>
            <person name="Zhang H."/>
            <person name="Feng B."/>
            <person name="Zhu X."/>
            <person name="Liu R."/>
            <person name="Schnable J.C."/>
            <person name="Zhu J.-K."/>
            <person name="Zhang H."/>
        </authorList>
    </citation>
    <scope>NUCLEOTIDE SEQUENCE [LARGE SCALE GENOMIC DNA]</scope>
</reference>
<comment type="caution">
    <text evidence="2">The sequence shown here is derived from an EMBL/GenBank/DDBJ whole genome shotgun (WGS) entry which is preliminary data.</text>
</comment>